<dbReference type="GO" id="GO:0035091">
    <property type="term" value="F:phosphatidylinositol binding"/>
    <property type="evidence" value="ECO:0007669"/>
    <property type="project" value="TreeGrafter"/>
</dbReference>
<dbReference type="GO" id="GO:0061817">
    <property type="term" value="P:endoplasmic reticulum-plasma membrane tethering"/>
    <property type="evidence" value="ECO:0007669"/>
    <property type="project" value="InterPro"/>
</dbReference>
<dbReference type="GO" id="GO:0005544">
    <property type="term" value="F:calcium-dependent phospholipid binding"/>
    <property type="evidence" value="ECO:0007669"/>
    <property type="project" value="TreeGrafter"/>
</dbReference>
<dbReference type="PROSITE" id="PS50004">
    <property type="entry name" value="C2"/>
    <property type="match status" value="3"/>
</dbReference>
<dbReference type="PANTHER" id="PTHR45761:SF1">
    <property type="entry name" value="EXTENDED SYNAPTOTAGMIN-LIKE PROTEIN 2, ISOFORM C"/>
    <property type="match status" value="1"/>
</dbReference>
<dbReference type="InterPro" id="IPR000008">
    <property type="entry name" value="C2_dom"/>
</dbReference>
<evidence type="ECO:0000313" key="17">
    <source>
        <dbReference type="EnsemblMetazoa" id="AATE009974-PA.1"/>
    </source>
</evidence>
<accession>A0A182J284</accession>
<evidence type="ECO:0000256" key="13">
    <source>
        <dbReference type="ARBA" id="ARBA00023121"/>
    </source>
</evidence>
<comment type="similarity">
    <text evidence="3">Belongs to the extended synaptotagmin family.</text>
</comment>
<evidence type="ECO:0000256" key="16">
    <source>
        <dbReference type="SAM" id="Phobius"/>
    </source>
</evidence>
<feature type="transmembrane region" description="Helical" evidence="16">
    <location>
        <begin position="98"/>
        <end position="118"/>
    </location>
</feature>
<evidence type="ECO:0000256" key="15">
    <source>
        <dbReference type="SAM" id="MobiDB-lite"/>
    </source>
</evidence>
<reference evidence="17" key="1">
    <citation type="submission" date="2022-08" db="UniProtKB">
        <authorList>
            <consortium name="EnsemblMetazoa"/>
        </authorList>
    </citation>
    <scope>IDENTIFICATION</scope>
    <source>
        <strain evidence="17">EBRO</strain>
    </source>
</reference>
<dbReference type="CDD" id="cd21670">
    <property type="entry name" value="SMP_ESyt"/>
    <property type="match status" value="1"/>
</dbReference>
<dbReference type="GO" id="GO:0008429">
    <property type="term" value="F:phosphatidylethanolamine binding"/>
    <property type="evidence" value="ECO:0007669"/>
    <property type="project" value="TreeGrafter"/>
</dbReference>
<dbReference type="InterPro" id="IPR031468">
    <property type="entry name" value="SMP_LBD"/>
</dbReference>
<evidence type="ECO:0000256" key="10">
    <source>
        <dbReference type="ARBA" id="ARBA00022837"/>
    </source>
</evidence>
<dbReference type="GO" id="GO:0005789">
    <property type="term" value="C:endoplasmic reticulum membrane"/>
    <property type="evidence" value="ECO:0007669"/>
    <property type="project" value="UniProtKB-SubCell"/>
</dbReference>
<evidence type="ECO:0000256" key="1">
    <source>
        <dbReference type="ARBA" id="ARBA00004202"/>
    </source>
</evidence>
<dbReference type="GO" id="GO:0005509">
    <property type="term" value="F:calcium ion binding"/>
    <property type="evidence" value="ECO:0007669"/>
    <property type="project" value="TreeGrafter"/>
</dbReference>
<dbReference type="GO" id="GO:0005886">
    <property type="term" value="C:plasma membrane"/>
    <property type="evidence" value="ECO:0007669"/>
    <property type="project" value="UniProtKB-SubCell"/>
</dbReference>
<dbReference type="FunFam" id="2.60.40.150:FF:000158">
    <property type="entry name" value="extended synaptotagmin-2 isoform X4"/>
    <property type="match status" value="1"/>
</dbReference>
<dbReference type="EnsemblMetazoa" id="AATE009974-RA">
    <property type="protein sequence ID" value="AATE009974-PA.1"/>
    <property type="gene ID" value="AATE009974"/>
</dbReference>
<feature type="compositionally biased region" description="Low complexity" evidence="15">
    <location>
        <begin position="752"/>
        <end position="762"/>
    </location>
</feature>
<keyword evidence="11 16" id="KW-1133">Transmembrane helix</keyword>
<evidence type="ECO:0000256" key="12">
    <source>
        <dbReference type="ARBA" id="ARBA00023055"/>
    </source>
</evidence>
<keyword evidence="8" id="KW-0677">Repeat</keyword>
<dbReference type="FunFam" id="2.60.40.150:FF:000155">
    <property type="entry name" value="extended synaptotagmin-2 isoform X1"/>
    <property type="match status" value="1"/>
</dbReference>
<dbReference type="AlphaFoldDB" id="A0A182J284"/>
<evidence type="ECO:0000256" key="6">
    <source>
        <dbReference type="ARBA" id="ARBA00022692"/>
    </source>
</evidence>
<feature type="compositionally biased region" description="Low complexity" evidence="15">
    <location>
        <begin position="660"/>
        <end position="674"/>
    </location>
</feature>
<comment type="subcellular location">
    <subcellularLocation>
        <location evidence="1">Cell membrane</location>
        <topology evidence="1">Peripheral membrane protein</topology>
    </subcellularLocation>
    <subcellularLocation>
        <location evidence="2">Endoplasmic reticulum membrane</location>
        <topology evidence="2">Multi-pass membrane protein</topology>
    </subcellularLocation>
</comment>
<dbReference type="InterPro" id="IPR035892">
    <property type="entry name" value="C2_domain_sf"/>
</dbReference>
<name>A0A182J284_ANOAO</name>
<dbReference type="PANTHER" id="PTHR45761">
    <property type="entry name" value="EXTENDED SYNAPTOTAGMIN-LIKE PROTEIN 2, ISOFORM C"/>
    <property type="match status" value="1"/>
</dbReference>
<keyword evidence="9" id="KW-0256">Endoplasmic reticulum</keyword>
<dbReference type="PROSITE" id="PS51847">
    <property type="entry name" value="SMP"/>
    <property type="match status" value="1"/>
</dbReference>
<evidence type="ECO:0000256" key="7">
    <source>
        <dbReference type="ARBA" id="ARBA00022723"/>
    </source>
</evidence>
<keyword evidence="7" id="KW-0479">Metal-binding</keyword>
<evidence type="ECO:0000256" key="2">
    <source>
        <dbReference type="ARBA" id="ARBA00004477"/>
    </source>
</evidence>
<feature type="region of interest" description="Disordered" evidence="15">
    <location>
        <begin position="632"/>
        <end position="708"/>
    </location>
</feature>
<dbReference type="InterPro" id="IPR037733">
    <property type="entry name" value="Ext_Synaptotagmin_C2A"/>
</dbReference>
<dbReference type="InterPro" id="IPR037749">
    <property type="entry name" value="Ext_Synaptotagmin_C2B"/>
</dbReference>
<protein>
    <submittedName>
        <fullName evidence="17">Uncharacterized protein</fullName>
    </submittedName>
</protein>
<dbReference type="GO" id="GO:0006869">
    <property type="term" value="P:lipid transport"/>
    <property type="evidence" value="ECO:0007669"/>
    <property type="project" value="UniProtKB-KW"/>
</dbReference>
<dbReference type="Gene3D" id="2.60.40.150">
    <property type="entry name" value="C2 domain"/>
    <property type="match status" value="3"/>
</dbReference>
<dbReference type="InterPro" id="IPR051634">
    <property type="entry name" value="Extended_Synaptotagmin"/>
</dbReference>
<feature type="region of interest" description="Disordered" evidence="15">
    <location>
        <begin position="1"/>
        <end position="81"/>
    </location>
</feature>
<sequence>LASGKADRAVVDSGCEGASAKMSDSTAEQAPPADTASEVDSLLSSEPAEPGSQDQPDSTMAGASKELSPDQSPPDASEVARTKDDSVVSLLYSFAKKVVTVGIIYFVGYMGWSVAWLITPVILSVARESWRKTNDTRRSVAKASAVANDKDVILARLHDLPAWVFFPDVERCEWLNRILKQVWPNANFYAKNLIKESIEPNIRQAMAGYKLNGFKFDRMILGTIPPRIGGVKVYDKNVSRNEIIMDLDLFYAGDCDISFALSGLRGGIKDFQIHGTVRVIMKPLISQMPLIGGLQIFFLNNPNIDFNLVGVVDLLDMPGLSDILRKIIVEQVAAIMVLPNKLPIVLSDGVPALSLKMPEPEGVLRIHVVEAKDLMKKDISMLGKGKSDPYAIISVGAQQFRTQTIDNTVNPKWDYWCEALIHAESGQALQAVISDEDAGEDELLGRATVEISSVTKNGEIDTWLTLEQAKHGLVHLRMTWFRLSSEKADLKAALEETQHLRVTSMSTALLTVFIDSAKNLPQARQQSQPDPYLVLSVGKKTEQTSVQMRTDAPVWEQGFTFLVGNPDNDTLQLKVIDQKTGNTIGSLTYILSALMEKKNLEIMSQPFQLQKSGPETRLIMSLSLRILKRHREQEATVASPDRASVSEADSVLSRTNSIRTSASQSQSLTGQQSTVDTNGVQGGGESGGSGTGLAHQGSVRKQDSRKSTTSAILEQMSIQEEPFVVSTLNTVMMATPPRSPNLSEGGTELLRRSPSTTSSAGSAGLGRIQLTVAFSVQRQRLLVIVHKISNIPLKDPNNIPDPYVKLYLLPGRSKESKRKTAVVKDNCDPVFDTTFEYIISNAELVNSELEVTVCTQKGFFGSPVIGMQKLTLNDPDISSGQGIKAWYDLVPESKFE</sequence>
<evidence type="ECO:0000256" key="4">
    <source>
        <dbReference type="ARBA" id="ARBA00022448"/>
    </source>
</evidence>
<keyword evidence="14 16" id="KW-0472">Membrane</keyword>
<evidence type="ECO:0000256" key="11">
    <source>
        <dbReference type="ARBA" id="ARBA00022989"/>
    </source>
</evidence>
<dbReference type="SMART" id="SM00239">
    <property type="entry name" value="C2"/>
    <property type="match status" value="3"/>
</dbReference>
<dbReference type="CDD" id="cd04030">
    <property type="entry name" value="C2C_KIAA1228"/>
    <property type="match status" value="1"/>
</dbReference>
<dbReference type="GO" id="GO:0031210">
    <property type="term" value="F:phosphatidylcholine binding"/>
    <property type="evidence" value="ECO:0007669"/>
    <property type="project" value="TreeGrafter"/>
</dbReference>
<dbReference type="VEuPathDB" id="VectorBase:AATE009974"/>
<evidence type="ECO:0000256" key="9">
    <source>
        <dbReference type="ARBA" id="ARBA00022824"/>
    </source>
</evidence>
<proteinExistence type="inferred from homology"/>
<dbReference type="SUPFAM" id="SSF49562">
    <property type="entry name" value="C2 domain (Calcium/lipid-binding domain, CaLB)"/>
    <property type="match status" value="3"/>
</dbReference>
<evidence type="ECO:0000256" key="8">
    <source>
        <dbReference type="ARBA" id="ARBA00022737"/>
    </source>
</evidence>
<feature type="compositionally biased region" description="Gly residues" evidence="15">
    <location>
        <begin position="680"/>
        <end position="691"/>
    </location>
</feature>
<dbReference type="STRING" id="41427.A0A182J284"/>
<keyword evidence="4" id="KW-0813">Transport</keyword>
<organism evidence="17">
    <name type="scientific">Anopheles atroparvus</name>
    <name type="common">European mosquito</name>
    <dbReference type="NCBI Taxonomy" id="41427"/>
    <lineage>
        <taxon>Eukaryota</taxon>
        <taxon>Metazoa</taxon>
        <taxon>Ecdysozoa</taxon>
        <taxon>Arthropoda</taxon>
        <taxon>Hexapoda</taxon>
        <taxon>Insecta</taxon>
        <taxon>Pterygota</taxon>
        <taxon>Neoptera</taxon>
        <taxon>Endopterygota</taxon>
        <taxon>Diptera</taxon>
        <taxon>Nematocera</taxon>
        <taxon>Culicoidea</taxon>
        <taxon>Culicidae</taxon>
        <taxon>Anophelinae</taxon>
        <taxon>Anopheles</taxon>
    </lineage>
</organism>
<keyword evidence="10" id="KW-0106">Calcium</keyword>
<dbReference type="Pfam" id="PF17047">
    <property type="entry name" value="SMP_LBD"/>
    <property type="match status" value="1"/>
</dbReference>
<evidence type="ECO:0000256" key="3">
    <source>
        <dbReference type="ARBA" id="ARBA00005867"/>
    </source>
</evidence>
<keyword evidence="13" id="KW-0446">Lipid-binding</keyword>
<dbReference type="InterPro" id="IPR039010">
    <property type="entry name" value="Synaptotagmin_SMP"/>
</dbReference>
<dbReference type="Pfam" id="PF00168">
    <property type="entry name" value="C2"/>
    <property type="match status" value="3"/>
</dbReference>
<dbReference type="CDD" id="cd04050">
    <property type="entry name" value="C2B_Synaptotagmin-like"/>
    <property type="match status" value="1"/>
</dbReference>
<keyword evidence="5" id="KW-1003">Cell membrane</keyword>
<evidence type="ECO:0000256" key="5">
    <source>
        <dbReference type="ARBA" id="ARBA00022475"/>
    </source>
</evidence>
<keyword evidence="6 16" id="KW-0812">Transmembrane</keyword>
<dbReference type="CDD" id="cd08391">
    <property type="entry name" value="C2A_C2C_Synaptotagmin_like"/>
    <property type="match status" value="1"/>
</dbReference>
<dbReference type="FunFam" id="2.60.40.150:FF:000093">
    <property type="entry name" value="Extended synaptotagmin 3"/>
    <property type="match status" value="1"/>
</dbReference>
<dbReference type="InterPro" id="IPR037752">
    <property type="entry name" value="C2C_KIAA1228"/>
</dbReference>
<keyword evidence="12" id="KW-0445">Lipid transport</keyword>
<feature type="region of interest" description="Disordered" evidence="15">
    <location>
        <begin position="736"/>
        <end position="762"/>
    </location>
</feature>
<evidence type="ECO:0000256" key="14">
    <source>
        <dbReference type="ARBA" id="ARBA00023136"/>
    </source>
</evidence>
<feature type="compositionally biased region" description="Basic and acidic residues" evidence="15">
    <location>
        <begin position="1"/>
        <end position="10"/>
    </location>
</feature>